<protein>
    <recommendedName>
        <fullName evidence="4">YbaB/EbfC DNA-binding family protein</fullName>
    </recommendedName>
</protein>
<dbReference type="OrthoDB" id="4120877at2"/>
<dbReference type="Gene3D" id="3.30.1310.10">
    <property type="entry name" value="Nucleoid-associated protein YbaB-like domain"/>
    <property type="match status" value="1"/>
</dbReference>
<evidence type="ECO:0008006" key="4">
    <source>
        <dbReference type="Google" id="ProtNLM"/>
    </source>
</evidence>
<name>A0A327ZNN3_9ACTN</name>
<comment type="caution">
    <text evidence="2">The sequence shown here is derived from an EMBL/GenBank/DDBJ whole genome shotgun (WGS) entry which is preliminary data.</text>
</comment>
<evidence type="ECO:0000313" key="2">
    <source>
        <dbReference type="EMBL" id="RAK40521.1"/>
    </source>
</evidence>
<dbReference type="Proteomes" id="UP000249341">
    <property type="component" value="Unassembled WGS sequence"/>
</dbReference>
<dbReference type="EMBL" id="QLMJ01000003">
    <property type="protein sequence ID" value="RAK40521.1"/>
    <property type="molecule type" value="Genomic_DNA"/>
</dbReference>
<feature type="region of interest" description="Disordered" evidence="1">
    <location>
        <begin position="108"/>
        <end position="134"/>
    </location>
</feature>
<evidence type="ECO:0000256" key="1">
    <source>
        <dbReference type="SAM" id="MobiDB-lite"/>
    </source>
</evidence>
<proteinExistence type="predicted"/>
<dbReference type="RefSeq" id="WP_111648532.1">
    <property type="nucleotide sequence ID" value="NZ_JACHWI010000004.1"/>
</dbReference>
<sequence length="240" mass="26087">MQPDLTQRLQRIQQRVNQLGQLTRELASAAPEESEGYDASGCVLVLLGRDGLPVDIRVRDQWQERLEPEELGSAVLDASSAAGQAATRAWAGSLDNSRWWTRQRDADEYAGEANSQSREQPSGLGPGRPQPDGEFNEQVMRALRESVDQASRPQPADDTDGVDGGHHVAVRLNSGGLTECFIEPQWARNRTGGTITEALSTALWRARHGLPSAAHRSAELDALVSDALATLTTLVQRSSN</sequence>
<keyword evidence="3" id="KW-1185">Reference proteome</keyword>
<reference evidence="2 3" key="1">
    <citation type="submission" date="2018-06" db="EMBL/GenBank/DDBJ databases">
        <title>Genomic Encyclopedia of Type Strains, Phase III (KMG-III): the genomes of soil and plant-associated and newly described type strains.</title>
        <authorList>
            <person name="Whitman W."/>
        </authorList>
    </citation>
    <scope>NUCLEOTIDE SEQUENCE [LARGE SCALE GENOMIC DNA]</scope>
    <source>
        <strain evidence="2 3">CGMCC 4.7090</strain>
    </source>
</reference>
<organism evidence="2 3">
    <name type="scientific">Actinoplanes lutulentus</name>
    <dbReference type="NCBI Taxonomy" id="1287878"/>
    <lineage>
        <taxon>Bacteria</taxon>
        <taxon>Bacillati</taxon>
        <taxon>Actinomycetota</taxon>
        <taxon>Actinomycetes</taxon>
        <taxon>Micromonosporales</taxon>
        <taxon>Micromonosporaceae</taxon>
        <taxon>Actinoplanes</taxon>
    </lineage>
</organism>
<feature type="region of interest" description="Disordered" evidence="1">
    <location>
        <begin position="146"/>
        <end position="168"/>
    </location>
</feature>
<dbReference type="AlphaFoldDB" id="A0A327ZNN3"/>
<gene>
    <name evidence="2" type="ORF">B0I29_103559</name>
</gene>
<accession>A0A327ZNN3</accession>
<evidence type="ECO:0000313" key="3">
    <source>
        <dbReference type="Proteomes" id="UP000249341"/>
    </source>
</evidence>
<dbReference type="InterPro" id="IPR036894">
    <property type="entry name" value="YbaB-like_sf"/>
</dbReference>